<accession>A0A161XKV9</accession>
<dbReference type="Proteomes" id="UP000076512">
    <property type="component" value="Unassembled WGS sequence"/>
</dbReference>
<dbReference type="PANTHER" id="PTHR43005:SF1">
    <property type="entry name" value="SPERMIDINE_PUTRESCINE TRANSPORT SYSTEM PERMEASE PROTEIN"/>
    <property type="match status" value="1"/>
</dbReference>
<dbReference type="EMBL" id="LWGR01000005">
    <property type="protein sequence ID" value="KZM74548.1"/>
    <property type="molecule type" value="Genomic_DNA"/>
</dbReference>
<sequence>MDVAGLGVTRALALLVPAIVVIGLFLVFPALWTLYIGTTNYELAGPNSVSPQNVGLGNVRNALHDSDFRNALLLTVLYVAGSAVIGQNLLGFLLAWALPRASKVIRGGAQGLVLLAWILPSTVVAFLWFALLDQNSGTLNALLGNHSTAWLIRYPMIALIVFNVWRGSAFSMMLYSSALTTVPPAQLEMARLCGSRGLRLLKDVVFPHIRGHVLTNTLLITLWTANDFTPYLLTGGGPDHASEVLPVFIYDQALVGDQLGYAAAISVLLLVVNLAIAVLYLRLLRRRA</sequence>
<feature type="transmembrane region" description="Helical" evidence="7">
    <location>
        <begin position="259"/>
        <end position="281"/>
    </location>
</feature>
<evidence type="ECO:0000259" key="8">
    <source>
        <dbReference type="PROSITE" id="PS50928"/>
    </source>
</evidence>
<evidence type="ECO:0000256" key="5">
    <source>
        <dbReference type="ARBA" id="ARBA00022989"/>
    </source>
</evidence>
<comment type="caution">
    <text evidence="9">The sequence shown here is derived from an EMBL/GenBank/DDBJ whole genome shotgun (WGS) entry which is preliminary data.</text>
</comment>
<dbReference type="PANTHER" id="PTHR43005">
    <property type="entry name" value="BLR7065 PROTEIN"/>
    <property type="match status" value="1"/>
</dbReference>
<keyword evidence="3" id="KW-1003">Cell membrane</keyword>
<dbReference type="Gene3D" id="1.10.3720.10">
    <property type="entry name" value="MetI-like"/>
    <property type="match status" value="1"/>
</dbReference>
<dbReference type="STRING" id="455432.AWN90_25200"/>
<feature type="domain" description="ABC transmembrane type-1" evidence="8">
    <location>
        <begin position="73"/>
        <end position="280"/>
    </location>
</feature>
<keyword evidence="10" id="KW-1185">Reference proteome</keyword>
<dbReference type="GO" id="GO:0005886">
    <property type="term" value="C:plasma membrane"/>
    <property type="evidence" value="ECO:0007669"/>
    <property type="project" value="UniProtKB-SubCell"/>
</dbReference>
<keyword evidence="2 7" id="KW-0813">Transport</keyword>
<feature type="transmembrane region" description="Helical" evidence="7">
    <location>
        <begin position="12"/>
        <end position="35"/>
    </location>
</feature>
<feature type="transmembrane region" description="Helical" evidence="7">
    <location>
        <begin position="111"/>
        <end position="131"/>
    </location>
</feature>
<name>A0A161XKV9_9NOCA</name>
<evidence type="ECO:0000256" key="4">
    <source>
        <dbReference type="ARBA" id="ARBA00022692"/>
    </source>
</evidence>
<evidence type="ECO:0000256" key="3">
    <source>
        <dbReference type="ARBA" id="ARBA00022475"/>
    </source>
</evidence>
<feature type="transmembrane region" description="Helical" evidence="7">
    <location>
        <begin position="204"/>
        <end position="225"/>
    </location>
</feature>
<dbReference type="GO" id="GO:0055085">
    <property type="term" value="P:transmembrane transport"/>
    <property type="evidence" value="ECO:0007669"/>
    <property type="project" value="InterPro"/>
</dbReference>
<comment type="subcellular location">
    <subcellularLocation>
        <location evidence="1 7">Cell membrane</location>
        <topology evidence="1 7">Multi-pass membrane protein</topology>
    </subcellularLocation>
</comment>
<comment type="similarity">
    <text evidence="7">Belongs to the binding-protein-dependent transport system permease family.</text>
</comment>
<evidence type="ECO:0000256" key="2">
    <source>
        <dbReference type="ARBA" id="ARBA00022448"/>
    </source>
</evidence>
<dbReference type="InterPro" id="IPR035906">
    <property type="entry name" value="MetI-like_sf"/>
</dbReference>
<dbReference type="PROSITE" id="PS50928">
    <property type="entry name" value="ABC_TM1"/>
    <property type="match status" value="1"/>
</dbReference>
<keyword evidence="5 7" id="KW-1133">Transmembrane helix</keyword>
<organism evidence="9 10">
    <name type="scientific">Nocardia terpenica</name>
    <dbReference type="NCBI Taxonomy" id="455432"/>
    <lineage>
        <taxon>Bacteria</taxon>
        <taxon>Bacillati</taxon>
        <taxon>Actinomycetota</taxon>
        <taxon>Actinomycetes</taxon>
        <taxon>Mycobacteriales</taxon>
        <taxon>Nocardiaceae</taxon>
        <taxon>Nocardia</taxon>
    </lineage>
</organism>
<proteinExistence type="inferred from homology"/>
<evidence type="ECO:0000256" key="1">
    <source>
        <dbReference type="ARBA" id="ARBA00004651"/>
    </source>
</evidence>
<dbReference type="InterPro" id="IPR000515">
    <property type="entry name" value="MetI-like"/>
</dbReference>
<evidence type="ECO:0000313" key="9">
    <source>
        <dbReference type="EMBL" id="KZM74548.1"/>
    </source>
</evidence>
<evidence type="ECO:0000256" key="6">
    <source>
        <dbReference type="ARBA" id="ARBA00023136"/>
    </source>
</evidence>
<protein>
    <submittedName>
        <fullName evidence="9">ABC transporter permease</fullName>
    </submittedName>
</protein>
<feature type="transmembrane region" description="Helical" evidence="7">
    <location>
        <begin position="71"/>
        <end position="99"/>
    </location>
</feature>
<dbReference type="CDD" id="cd06261">
    <property type="entry name" value="TM_PBP2"/>
    <property type="match status" value="1"/>
</dbReference>
<evidence type="ECO:0000256" key="7">
    <source>
        <dbReference type="RuleBase" id="RU363032"/>
    </source>
</evidence>
<reference evidence="9 10" key="1">
    <citation type="submission" date="2016-04" db="EMBL/GenBank/DDBJ databases">
        <authorList>
            <person name="Evans L.H."/>
            <person name="Alamgir A."/>
            <person name="Owens N."/>
            <person name="Weber N.D."/>
            <person name="Virtaneva K."/>
            <person name="Barbian K."/>
            <person name="Babar A."/>
            <person name="Rosenke K."/>
        </authorList>
    </citation>
    <scope>NUCLEOTIDE SEQUENCE [LARGE SCALE GENOMIC DNA]</scope>
    <source>
        <strain evidence="9 10">IFM 0406</strain>
    </source>
</reference>
<dbReference type="SUPFAM" id="SSF161098">
    <property type="entry name" value="MetI-like"/>
    <property type="match status" value="1"/>
</dbReference>
<evidence type="ECO:0000313" key="10">
    <source>
        <dbReference type="Proteomes" id="UP000076512"/>
    </source>
</evidence>
<gene>
    <name evidence="9" type="ORF">AWN90_25200</name>
</gene>
<dbReference type="AlphaFoldDB" id="A0A161XKV9"/>
<keyword evidence="4 7" id="KW-0812">Transmembrane</keyword>
<dbReference type="Pfam" id="PF00528">
    <property type="entry name" value="BPD_transp_1"/>
    <property type="match status" value="1"/>
</dbReference>
<feature type="transmembrane region" description="Helical" evidence="7">
    <location>
        <begin position="151"/>
        <end position="169"/>
    </location>
</feature>
<keyword evidence="6 7" id="KW-0472">Membrane</keyword>